<dbReference type="Proteomes" id="UP000250235">
    <property type="component" value="Unassembled WGS sequence"/>
</dbReference>
<proteinExistence type="predicted"/>
<protein>
    <submittedName>
        <fullName evidence="2">Uncharacterized protein</fullName>
    </submittedName>
</protein>
<sequence length="80" mass="8947">MPSMTTSGPEDRATHLKPRYAPPRSRSTRGLIAMSGVISRGPCLDLMKRPAQTSKRITYFPPVPDAPEFPDVVVLDRRLR</sequence>
<evidence type="ECO:0000313" key="3">
    <source>
        <dbReference type="Proteomes" id="UP000250235"/>
    </source>
</evidence>
<reference evidence="2 3" key="1">
    <citation type="journal article" date="2015" name="Proc. Natl. Acad. Sci. U.S.A.">
        <title>The resurrection genome of Boea hygrometrica: A blueprint for survival of dehydration.</title>
        <authorList>
            <person name="Xiao L."/>
            <person name="Yang G."/>
            <person name="Zhang L."/>
            <person name="Yang X."/>
            <person name="Zhao S."/>
            <person name="Ji Z."/>
            <person name="Zhou Q."/>
            <person name="Hu M."/>
            <person name="Wang Y."/>
            <person name="Chen M."/>
            <person name="Xu Y."/>
            <person name="Jin H."/>
            <person name="Xiao X."/>
            <person name="Hu G."/>
            <person name="Bao F."/>
            <person name="Hu Y."/>
            <person name="Wan P."/>
            <person name="Li L."/>
            <person name="Deng X."/>
            <person name="Kuang T."/>
            <person name="Xiang C."/>
            <person name="Zhu J.K."/>
            <person name="Oliver M.J."/>
            <person name="He Y."/>
        </authorList>
    </citation>
    <scope>NUCLEOTIDE SEQUENCE [LARGE SCALE GENOMIC DNA]</scope>
    <source>
        <strain evidence="3">cv. XS01</strain>
    </source>
</reference>
<evidence type="ECO:0000313" key="2">
    <source>
        <dbReference type="EMBL" id="KZV45018.1"/>
    </source>
</evidence>
<gene>
    <name evidence="2" type="ORF">F511_24656</name>
</gene>
<feature type="region of interest" description="Disordered" evidence="1">
    <location>
        <begin position="1"/>
        <end position="27"/>
    </location>
</feature>
<organism evidence="2 3">
    <name type="scientific">Dorcoceras hygrometricum</name>
    <dbReference type="NCBI Taxonomy" id="472368"/>
    <lineage>
        <taxon>Eukaryota</taxon>
        <taxon>Viridiplantae</taxon>
        <taxon>Streptophyta</taxon>
        <taxon>Embryophyta</taxon>
        <taxon>Tracheophyta</taxon>
        <taxon>Spermatophyta</taxon>
        <taxon>Magnoliopsida</taxon>
        <taxon>eudicotyledons</taxon>
        <taxon>Gunneridae</taxon>
        <taxon>Pentapetalae</taxon>
        <taxon>asterids</taxon>
        <taxon>lamiids</taxon>
        <taxon>Lamiales</taxon>
        <taxon>Gesneriaceae</taxon>
        <taxon>Didymocarpoideae</taxon>
        <taxon>Trichosporeae</taxon>
        <taxon>Loxocarpinae</taxon>
        <taxon>Dorcoceras</taxon>
    </lineage>
</organism>
<dbReference type="AlphaFoldDB" id="A0A2Z7CDK8"/>
<keyword evidence="3" id="KW-1185">Reference proteome</keyword>
<evidence type="ECO:0000256" key="1">
    <source>
        <dbReference type="SAM" id="MobiDB-lite"/>
    </source>
</evidence>
<dbReference type="EMBL" id="KQ996441">
    <property type="protein sequence ID" value="KZV45018.1"/>
    <property type="molecule type" value="Genomic_DNA"/>
</dbReference>
<name>A0A2Z7CDK8_9LAMI</name>
<accession>A0A2Z7CDK8</accession>